<evidence type="ECO:0000256" key="2">
    <source>
        <dbReference type="ARBA" id="ARBA00022679"/>
    </source>
</evidence>
<dbReference type="CDD" id="cd04647">
    <property type="entry name" value="LbH_MAT_like"/>
    <property type="match status" value="1"/>
</dbReference>
<evidence type="ECO:0000256" key="1">
    <source>
        <dbReference type="ARBA" id="ARBA00007274"/>
    </source>
</evidence>
<dbReference type="InterPro" id="IPR051159">
    <property type="entry name" value="Hexapeptide_acetyltransf"/>
</dbReference>
<keyword evidence="2" id="KW-0808">Transferase</keyword>
<dbReference type="Pfam" id="PF00132">
    <property type="entry name" value="Hexapep"/>
    <property type="match status" value="1"/>
</dbReference>
<dbReference type="Gene3D" id="2.160.10.10">
    <property type="entry name" value="Hexapeptide repeat proteins"/>
    <property type="match status" value="1"/>
</dbReference>
<dbReference type="InterPro" id="IPR011004">
    <property type="entry name" value="Trimer_LpxA-like_sf"/>
</dbReference>
<proteinExistence type="inferred from homology"/>
<evidence type="ECO:0008006" key="5">
    <source>
        <dbReference type="Google" id="ProtNLM"/>
    </source>
</evidence>
<dbReference type="AlphaFoldDB" id="A0A1D9MG06"/>
<name>A0A1D9MG06_9RHOB</name>
<gene>
    <name evidence="3" type="ORF">LPB142_16235</name>
</gene>
<dbReference type="Proteomes" id="UP000176562">
    <property type="component" value="Chromosome"/>
</dbReference>
<dbReference type="STRING" id="1850250.LPB142_16235"/>
<dbReference type="RefSeq" id="WP_071167011.1">
    <property type="nucleotide sequence ID" value="NZ_CP017781.1"/>
</dbReference>
<sequence>MTRRTLPTLGFGLARRIGLILRLLRYQITVFVWHRPVPASTRIYGRLSLAYVPCRLSLGPRCSLGDGVTLNIGREARIELGADVALNSGCTLVASDCIRIGDRVAIGEYVSIRDQQHHFRAGHGVLGQGYKIAPVEIGENTWIGRGVFIGPGTRIGANCIVGANSVVHGSFPDGVLIAGAPARIRRNLQDHP</sequence>
<dbReference type="GO" id="GO:0008374">
    <property type="term" value="F:O-acyltransferase activity"/>
    <property type="evidence" value="ECO:0007669"/>
    <property type="project" value="TreeGrafter"/>
</dbReference>
<evidence type="ECO:0000313" key="3">
    <source>
        <dbReference type="EMBL" id="AOZ70690.1"/>
    </source>
</evidence>
<dbReference type="KEGG" id="rhp:LPB142_16235"/>
<organism evidence="3 4">
    <name type="scientific">Rhodobacter xanthinilyticus</name>
    <dbReference type="NCBI Taxonomy" id="1850250"/>
    <lineage>
        <taxon>Bacteria</taxon>
        <taxon>Pseudomonadati</taxon>
        <taxon>Pseudomonadota</taxon>
        <taxon>Alphaproteobacteria</taxon>
        <taxon>Rhodobacterales</taxon>
        <taxon>Rhodobacter group</taxon>
        <taxon>Rhodobacter</taxon>
    </lineage>
</organism>
<comment type="similarity">
    <text evidence="1">Belongs to the transferase hexapeptide repeat family.</text>
</comment>
<evidence type="ECO:0000313" key="4">
    <source>
        <dbReference type="Proteomes" id="UP000176562"/>
    </source>
</evidence>
<dbReference type="SUPFAM" id="SSF51161">
    <property type="entry name" value="Trimeric LpxA-like enzymes"/>
    <property type="match status" value="1"/>
</dbReference>
<dbReference type="InterPro" id="IPR001451">
    <property type="entry name" value="Hexapep"/>
</dbReference>
<accession>A0A1D9MG06</accession>
<dbReference type="EMBL" id="CP017781">
    <property type="protein sequence ID" value="AOZ70690.1"/>
    <property type="molecule type" value="Genomic_DNA"/>
</dbReference>
<protein>
    <recommendedName>
        <fullName evidence="5">Acetyltransferase</fullName>
    </recommendedName>
</protein>
<dbReference type="PANTHER" id="PTHR23416:SF23">
    <property type="entry name" value="ACETYLTRANSFERASE C18B11.09C-RELATED"/>
    <property type="match status" value="1"/>
</dbReference>
<dbReference type="PANTHER" id="PTHR23416">
    <property type="entry name" value="SIALIC ACID SYNTHASE-RELATED"/>
    <property type="match status" value="1"/>
</dbReference>
<reference evidence="3 4" key="1">
    <citation type="submission" date="2016-10" db="EMBL/GenBank/DDBJ databases">
        <title>Rhodobacter sp. LPB0142, isolated from sea water.</title>
        <authorList>
            <person name="Kim E."/>
            <person name="Yi H."/>
        </authorList>
    </citation>
    <scope>NUCLEOTIDE SEQUENCE [LARGE SCALE GENOMIC DNA]</scope>
    <source>
        <strain evidence="3 4">LPB0142</strain>
    </source>
</reference>
<keyword evidence="4" id="KW-1185">Reference proteome</keyword>
<dbReference type="GO" id="GO:0005829">
    <property type="term" value="C:cytosol"/>
    <property type="evidence" value="ECO:0007669"/>
    <property type="project" value="TreeGrafter"/>
</dbReference>